<dbReference type="Gene3D" id="1.10.600.10">
    <property type="entry name" value="Farnesyl Diphosphate Synthase"/>
    <property type="match status" value="1"/>
</dbReference>
<dbReference type="GO" id="GO:0046872">
    <property type="term" value="F:metal ion binding"/>
    <property type="evidence" value="ECO:0007669"/>
    <property type="project" value="UniProtKB-KW"/>
</dbReference>
<keyword evidence="7" id="KW-1185">Reference proteome</keyword>
<dbReference type="GO" id="GO:0005737">
    <property type="term" value="C:cytoplasm"/>
    <property type="evidence" value="ECO:0007669"/>
    <property type="project" value="TreeGrafter"/>
</dbReference>
<dbReference type="PANTHER" id="PTHR11525:SF0">
    <property type="entry name" value="FARNESYL PYROPHOSPHATE SYNTHASE"/>
    <property type="match status" value="1"/>
</dbReference>
<protein>
    <submittedName>
        <fullName evidence="6">Farnesyl diphosphate synthase</fullName>
    </submittedName>
</protein>
<keyword evidence="3" id="KW-0479">Metal-binding</keyword>
<organism evidence="6 7">
    <name type="scientific">Giardia muris</name>
    <dbReference type="NCBI Taxonomy" id="5742"/>
    <lineage>
        <taxon>Eukaryota</taxon>
        <taxon>Metamonada</taxon>
        <taxon>Diplomonadida</taxon>
        <taxon>Hexamitidae</taxon>
        <taxon>Giardiinae</taxon>
        <taxon>Giardia</taxon>
    </lineage>
</organism>
<keyword evidence="2 5" id="KW-0808">Transferase</keyword>
<dbReference type="InterPro" id="IPR008949">
    <property type="entry name" value="Isoprenoid_synthase_dom_sf"/>
</dbReference>
<name>A0A4Z1SQG4_GIAMU</name>
<dbReference type="VEuPathDB" id="GiardiaDB:GMRT_11056"/>
<evidence type="ECO:0000313" key="6">
    <source>
        <dbReference type="EMBL" id="TNJ27155.1"/>
    </source>
</evidence>
<comment type="similarity">
    <text evidence="5">Belongs to the FPP/GGPP synthase family.</text>
</comment>
<accession>A0A4Z1SQG4</accession>
<comment type="cofactor">
    <cofactor evidence="1">
        <name>Mg(2+)</name>
        <dbReference type="ChEBI" id="CHEBI:18420"/>
    </cofactor>
</comment>
<dbReference type="AlphaFoldDB" id="A0A4Z1SQG4"/>
<dbReference type="PANTHER" id="PTHR11525">
    <property type="entry name" value="FARNESYL-PYROPHOSPHATE SYNTHETASE"/>
    <property type="match status" value="1"/>
</dbReference>
<dbReference type="GO" id="GO:0004337">
    <property type="term" value="F:(2E,6E)-farnesyl diphosphate synthase activity"/>
    <property type="evidence" value="ECO:0007669"/>
    <property type="project" value="TreeGrafter"/>
</dbReference>
<evidence type="ECO:0000313" key="7">
    <source>
        <dbReference type="Proteomes" id="UP000315496"/>
    </source>
</evidence>
<dbReference type="GO" id="GO:0045337">
    <property type="term" value="P:farnesyl diphosphate biosynthetic process"/>
    <property type="evidence" value="ECO:0007669"/>
    <property type="project" value="TreeGrafter"/>
</dbReference>
<proteinExistence type="inferred from homology"/>
<keyword evidence="4" id="KW-0460">Magnesium</keyword>
<evidence type="ECO:0000256" key="5">
    <source>
        <dbReference type="RuleBase" id="RU004466"/>
    </source>
</evidence>
<dbReference type="Pfam" id="PF00348">
    <property type="entry name" value="polyprenyl_synt"/>
    <property type="match status" value="2"/>
</dbReference>
<dbReference type="GO" id="GO:0004161">
    <property type="term" value="F:dimethylallyltranstransferase activity"/>
    <property type="evidence" value="ECO:0007669"/>
    <property type="project" value="TreeGrafter"/>
</dbReference>
<dbReference type="InterPro" id="IPR033749">
    <property type="entry name" value="Polyprenyl_synt_CS"/>
</dbReference>
<dbReference type="EMBL" id="VDLU01000004">
    <property type="protein sequence ID" value="TNJ27155.1"/>
    <property type="molecule type" value="Genomic_DNA"/>
</dbReference>
<gene>
    <name evidence="6" type="ORF">GMRT_11056</name>
</gene>
<evidence type="ECO:0000256" key="4">
    <source>
        <dbReference type="ARBA" id="ARBA00022842"/>
    </source>
</evidence>
<dbReference type="Proteomes" id="UP000315496">
    <property type="component" value="Chromosome 4"/>
</dbReference>
<dbReference type="OrthoDB" id="10257492at2759"/>
<dbReference type="InterPro" id="IPR039702">
    <property type="entry name" value="FPS1-like"/>
</dbReference>
<dbReference type="PROSITE" id="PS00444">
    <property type="entry name" value="POLYPRENYL_SYNTHASE_2"/>
    <property type="match status" value="1"/>
</dbReference>
<evidence type="ECO:0000256" key="2">
    <source>
        <dbReference type="ARBA" id="ARBA00022679"/>
    </source>
</evidence>
<evidence type="ECO:0000256" key="3">
    <source>
        <dbReference type="ARBA" id="ARBA00022723"/>
    </source>
</evidence>
<dbReference type="PROSITE" id="PS00723">
    <property type="entry name" value="POLYPRENYL_SYNTHASE_1"/>
    <property type="match status" value="1"/>
</dbReference>
<reference evidence="6 7" key="1">
    <citation type="submission" date="2019-05" db="EMBL/GenBank/DDBJ databases">
        <title>The compact genome of Giardia muris reveals important steps in the evolution of intestinal protozoan parasites.</title>
        <authorList>
            <person name="Xu F."/>
            <person name="Jimenez-Gonzalez A."/>
            <person name="Einarsson E."/>
            <person name="Astvaldsson A."/>
            <person name="Peirasmaki D."/>
            <person name="Eckmann L."/>
            <person name="Andersson J.O."/>
            <person name="Svard S.G."/>
            <person name="Jerlstrom-Hultqvist J."/>
        </authorList>
    </citation>
    <scope>NUCLEOTIDE SEQUENCE [LARGE SCALE GENOMIC DNA]</scope>
    <source>
        <strain evidence="6 7">Roberts-Thomson</strain>
    </source>
</reference>
<comment type="caution">
    <text evidence="6">The sequence shown here is derived from an EMBL/GenBank/DDBJ whole genome shotgun (WGS) entry which is preliminary data.</text>
</comment>
<evidence type="ECO:0000256" key="1">
    <source>
        <dbReference type="ARBA" id="ARBA00001946"/>
    </source>
</evidence>
<dbReference type="SUPFAM" id="SSF48576">
    <property type="entry name" value="Terpenoid synthases"/>
    <property type="match status" value="1"/>
</dbReference>
<sequence>MSSIAEIAHWDAERRQDALKAFVESHIDGFLDTFLPLYLAPMQYAGLIETAIRKLVSYNVIGGKMIRGILAADVFCQAIRHLYPGLLEDTEKNGMICEVALLLCFIQEILQASFLIVDDILDDSAVRRGKPAWRRVVGDGQTINDTLHLLTIVDTMMLYLEERCGKTLKLLDVLTKVKACTLQGQHLDAFPNQKEDIFTREYLKEVYTYKTAYYTFYGPILMGYRAAVLLGSQLIFGGTTDGKALPRTPSILELVQSLDPALEEAIRSISLELGQLFQMQDDYLDLYHPELLHKDSGDYREHKATWVVVRALELARNSGETQEEANELLSEIRLAYGRKNSDKEAIKGLFEKVGLRDVYTSEATATYKRCVESMKALPEYITDCLTNVLEHMKAHCTL</sequence>
<dbReference type="InterPro" id="IPR000092">
    <property type="entry name" value="Polyprenyl_synt"/>
</dbReference>